<dbReference type="EMBL" id="UETB01000001">
    <property type="protein sequence ID" value="SSA36739.1"/>
    <property type="molecule type" value="Genomic_DNA"/>
</dbReference>
<feature type="transmembrane region" description="Helical" evidence="1">
    <location>
        <begin position="12"/>
        <end position="33"/>
    </location>
</feature>
<protein>
    <submittedName>
        <fullName evidence="2">Uncharacterized protein</fullName>
    </submittedName>
</protein>
<evidence type="ECO:0000313" key="2">
    <source>
        <dbReference type="EMBL" id="SSA36739.1"/>
    </source>
</evidence>
<keyword evidence="3" id="KW-1185">Reference proteome</keyword>
<organism evidence="2 3">
    <name type="scientific">Georgenia satyanarayanai</name>
    <dbReference type="NCBI Taxonomy" id="860221"/>
    <lineage>
        <taxon>Bacteria</taxon>
        <taxon>Bacillati</taxon>
        <taxon>Actinomycetota</taxon>
        <taxon>Actinomycetes</taxon>
        <taxon>Micrococcales</taxon>
        <taxon>Bogoriellaceae</taxon>
        <taxon>Georgenia</taxon>
    </lineage>
</organism>
<accession>A0A2Y9A2J8</accession>
<keyword evidence="1" id="KW-0812">Transmembrane</keyword>
<keyword evidence="1" id="KW-1133">Transmembrane helix</keyword>
<evidence type="ECO:0000256" key="1">
    <source>
        <dbReference type="SAM" id="Phobius"/>
    </source>
</evidence>
<evidence type="ECO:0000313" key="3">
    <source>
        <dbReference type="Proteomes" id="UP000250222"/>
    </source>
</evidence>
<dbReference type="Proteomes" id="UP000250222">
    <property type="component" value="Unassembled WGS sequence"/>
</dbReference>
<reference evidence="2 3" key="1">
    <citation type="submission" date="2016-10" db="EMBL/GenBank/DDBJ databases">
        <authorList>
            <person name="Cai Z."/>
        </authorList>
    </citation>
    <scope>NUCLEOTIDE SEQUENCE [LARGE SCALE GENOMIC DNA]</scope>
    <source>
        <strain evidence="2 3">CGMCC 1.10826</strain>
    </source>
</reference>
<sequence length="92" mass="9229">MTLPRQPGAGTALLRLAAGLGAVLLAVGVWGTLVREVSFGWTSYTPLTSGASGPRTVVLDAPGLLALVALVVGTALVAGAAGYALARRRVDM</sequence>
<keyword evidence="1" id="KW-0472">Membrane</keyword>
<gene>
    <name evidence="2" type="ORF">SAMN05216184_101401</name>
</gene>
<name>A0A2Y9A2J8_9MICO</name>
<dbReference type="AlphaFoldDB" id="A0A2Y9A2J8"/>
<proteinExistence type="predicted"/>
<dbReference type="RefSeq" id="WP_110850893.1">
    <property type="nucleotide sequence ID" value="NZ_QKLZ01000001.1"/>
</dbReference>
<feature type="transmembrane region" description="Helical" evidence="1">
    <location>
        <begin position="64"/>
        <end position="86"/>
    </location>
</feature>